<evidence type="ECO:0000256" key="5">
    <source>
        <dbReference type="ARBA" id="ARBA00023002"/>
    </source>
</evidence>
<dbReference type="GO" id="GO:0004497">
    <property type="term" value="F:monooxygenase activity"/>
    <property type="evidence" value="ECO:0007669"/>
    <property type="project" value="UniProtKB-KW"/>
</dbReference>
<evidence type="ECO:0000313" key="7">
    <source>
        <dbReference type="Proteomes" id="UP001601992"/>
    </source>
</evidence>
<evidence type="ECO:0000256" key="2">
    <source>
        <dbReference type="ARBA" id="ARBA00022630"/>
    </source>
</evidence>
<dbReference type="SUPFAM" id="SSF51905">
    <property type="entry name" value="FAD/NAD(P)-binding domain"/>
    <property type="match status" value="2"/>
</dbReference>
<dbReference type="RefSeq" id="WP_387406892.1">
    <property type="nucleotide sequence ID" value="NZ_JBIAQY010000028.1"/>
</dbReference>
<dbReference type="EMBL" id="JBIAQY010000028">
    <property type="protein sequence ID" value="MFF3574549.1"/>
    <property type="molecule type" value="Genomic_DNA"/>
</dbReference>
<dbReference type="InterPro" id="IPR050775">
    <property type="entry name" value="FAD-binding_Monooxygenases"/>
</dbReference>
<protein>
    <submittedName>
        <fullName evidence="6">Flavin-containing monooxygenase</fullName>
        <ecNumber evidence="6">1.14.13.-</ecNumber>
    </submittedName>
</protein>
<keyword evidence="7" id="KW-1185">Reference proteome</keyword>
<dbReference type="Gene3D" id="3.50.50.60">
    <property type="entry name" value="FAD/NAD(P)-binding domain"/>
    <property type="match status" value="2"/>
</dbReference>
<comment type="similarity">
    <text evidence="1">Belongs to the FAD-binding monooxygenase family.</text>
</comment>
<proteinExistence type="inferred from homology"/>
<evidence type="ECO:0000256" key="3">
    <source>
        <dbReference type="ARBA" id="ARBA00022827"/>
    </source>
</evidence>
<dbReference type="InterPro" id="IPR020946">
    <property type="entry name" value="Flavin_mOase-like"/>
</dbReference>
<organism evidence="6 7">
    <name type="scientific">Nocardia jiangxiensis</name>
    <dbReference type="NCBI Taxonomy" id="282685"/>
    <lineage>
        <taxon>Bacteria</taxon>
        <taxon>Bacillati</taxon>
        <taxon>Actinomycetota</taxon>
        <taxon>Actinomycetes</taxon>
        <taxon>Mycobacteriales</taxon>
        <taxon>Nocardiaceae</taxon>
        <taxon>Nocardia</taxon>
    </lineage>
</organism>
<dbReference type="Proteomes" id="UP001601992">
    <property type="component" value="Unassembled WGS sequence"/>
</dbReference>
<gene>
    <name evidence="6" type="ORF">ACFYXQ_43055</name>
</gene>
<dbReference type="EC" id="1.14.13.-" evidence="6"/>
<keyword evidence="4" id="KW-0521">NADP</keyword>
<name>A0ABW6SH32_9NOCA</name>
<dbReference type="PANTHER" id="PTHR43098:SF5">
    <property type="entry name" value="DUAL-FUNCTIONAL MONOOXYGENASE_METHYLTRANSFERASE PSOF"/>
    <property type="match status" value="1"/>
</dbReference>
<dbReference type="Pfam" id="PF00743">
    <property type="entry name" value="FMO-like"/>
    <property type="match status" value="1"/>
</dbReference>
<accession>A0ABW6SH32</accession>
<keyword evidence="6" id="KW-0503">Monooxygenase</keyword>
<reference evidence="6 7" key="1">
    <citation type="submission" date="2024-10" db="EMBL/GenBank/DDBJ databases">
        <title>The Natural Products Discovery Center: Release of the First 8490 Sequenced Strains for Exploring Actinobacteria Biosynthetic Diversity.</title>
        <authorList>
            <person name="Kalkreuter E."/>
            <person name="Kautsar S.A."/>
            <person name="Yang D."/>
            <person name="Bader C.D."/>
            <person name="Teijaro C.N."/>
            <person name="Fluegel L."/>
            <person name="Davis C.M."/>
            <person name="Simpson J.R."/>
            <person name="Lauterbach L."/>
            <person name="Steele A.D."/>
            <person name="Gui C."/>
            <person name="Meng S."/>
            <person name="Li G."/>
            <person name="Viehrig K."/>
            <person name="Ye F."/>
            <person name="Su P."/>
            <person name="Kiefer A.F."/>
            <person name="Nichols A."/>
            <person name="Cepeda A.J."/>
            <person name="Yan W."/>
            <person name="Fan B."/>
            <person name="Jiang Y."/>
            <person name="Adhikari A."/>
            <person name="Zheng C.-J."/>
            <person name="Schuster L."/>
            <person name="Cowan T.M."/>
            <person name="Smanski M.J."/>
            <person name="Chevrette M.G."/>
            <person name="De Carvalho L.P.S."/>
            <person name="Shen B."/>
        </authorList>
    </citation>
    <scope>NUCLEOTIDE SEQUENCE [LARGE SCALE GENOMIC DNA]</scope>
    <source>
        <strain evidence="6 7">NPDC002593</strain>
    </source>
</reference>
<evidence type="ECO:0000313" key="6">
    <source>
        <dbReference type="EMBL" id="MFF3574549.1"/>
    </source>
</evidence>
<comment type="caution">
    <text evidence="6">The sequence shown here is derived from an EMBL/GenBank/DDBJ whole genome shotgun (WGS) entry which is preliminary data.</text>
</comment>
<dbReference type="PRINTS" id="PR00411">
    <property type="entry name" value="PNDRDTASEI"/>
</dbReference>
<keyword evidence="2" id="KW-0285">Flavoprotein</keyword>
<keyword evidence="5 6" id="KW-0560">Oxidoreductase</keyword>
<dbReference type="InterPro" id="IPR036188">
    <property type="entry name" value="FAD/NAD-bd_sf"/>
</dbReference>
<dbReference type="PANTHER" id="PTHR43098">
    <property type="entry name" value="L-ORNITHINE N(5)-MONOOXYGENASE-RELATED"/>
    <property type="match status" value="1"/>
</dbReference>
<sequence length="546" mass="61534">MSKNLNAQTADPADAAALDFDAIVVGAGFAGIRTLYELRELGLRVRVVESGSDVGGTWFWNRYPGARTDSESWVYAFRFSTEVLNEWSWSERYPTQPEVHRYLSYVTEKFDLRKDMQFNTQLVAATFDEDSETWLATTDAGETYRTRFLLTGLGHQSHPYRPPFPNLDSFQGKWYQSARWPHEPVDFTGKRVAVIGTGASGVQIIPLVAQQAEHVIVFQRTPNWVIPSGNHSLGEEDWTEIRSNYDAIWEKVFNQPYALPFNAANRKPSDVTPEEQEKILEHAYKQGGFRYLFEAFDDVQGDEESNRATSGFLRKKIHEIVRDPATAELLSPQYPLLAKRPPLGHSYYETFNRDNVTLVDVSRNPLVDATRNGLRTADTEYEVDVIIFATGFDAVTGSYRSIDLIGRGGVHLLDKWREGPRTNLGAMVDDFPNLFLVGGPHVPFANIPVVIDREVRWIGRTIARMLEQEQRFIEPTTEATDKWTSLIPELLDGTLLVRGAAVNSWFLGANIPGKPVGALSYHGGAGNYFAALDQEFDDGLPGFVRR</sequence>
<evidence type="ECO:0000256" key="4">
    <source>
        <dbReference type="ARBA" id="ARBA00022857"/>
    </source>
</evidence>
<keyword evidence="3" id="KW-0274">FAD</keyword>
<evidence type="ECO:0000256" key="1">
    <source>
        <dbReference type="ARBA" id="ARBA00010139"/>
    </source>
</evidence>